<evidence type="ECO:0000313" key="4">
    <source>
        <dbReference type="EMBL" id="CAB3755867.1"/>
    </source>
</evidence>
<dbReference type="Pfam" id="PF19040">
    <property type="entry name" value="SGNH"/>
    <property type="match status" value="1"/>
</dbReference>
<protein>
    <recommendedName>
        <fullName evidence="6">O-acetyltransferase OatA</fullName>
    </recommendedName>
</protein>
<dbReference type="RefSeq" id="WP_175226973.1">
    <property type="nucleotide sequence ID" value="NZ_CADIKH010000011.1"/>
</dbReference>
<feature type="transmembrane region" description="Helical" evidence="1">
    <location>
        <begin position="314"/>
        <end position="338"/>
    </location>
</feature>
<evidence type="ECO:0008006" key="6">
    <source>
        <dbReference type="Google" id="ProtNLM"/>
    </source>
</evidence>
<dbReference type="Proteomes" id="UP000494363">
    <property type="component" value="Unassembled WGS sequence"/>
</dbReference>
<feature type="domain" description="Acyltransferase 3" evidence="2">
    <location>
        <begin position="16"/>
        <end position="335"/>
    </location>
</feature>
<dbReference type="PANTHER" id="PTHR23028">
    <property type="entry name" value="ACETYLTRANSFERASE"/>
    <property type="match status" value="1"/>
</dbReference>
<dbReference type="InterPro" id="IPR002656">
    <property type="entry name" value="Acyl_transf_3_dom"/>
</dbReference>
<feature type="transmembrane region" description="Helical" evidence="1">
    <location>
        <begin position="171"/>
        <end position="192"/>
    </location>
</feature>
<feature type="transmembrane region" description="Helical" evidence="1">
    <location>
        <begin position="350"/>
        <end position="369"/>
    </location>
</feature>
<dbReference type="AlphaFoldDB" id="A0A6J5DQK4"/>
<sequence length="670" mass="74913">MNRPQLPHQSAYYRPDIDGLRAIAILSVMLAHAGFSAFAGGFIGVDVFFTISGFVVTASILKDLESGSFSFRGFYARRAKRLAPALYVVLTATFVFSILFLFPDDSFHIAKNILAIATMTSNVFLSKQTGYFDAAAADQPLLHTWSLSVEEQFYIALPFLLYWLHRRARAWLIPVLCCLTIASFVCAVVAAHHASRGAYYYAQYRGFEFLIGVLLAIYEFRRQPRRHPIFDALFLTGVVAIAAGVLGLSTMAQFPGVGAVLPVGGALVMIYAGRRSTWAHQLVANRPMVFVGLISYPLYLWHWPLFFALRHLELASMTGYGCAIAAAFVLSVLTYFYVEKKARRASMPVRRALLVFLFAPLIASGALAGTGKVSNGFLFAYPPKIRNDFRWSGDALFDMPRGKQCWSKVAVTDEQTCTLGEAGAERKAILWGDSHAYHLIYFFDELGKNEHMAVHDVGFTLCPPIENEPPKPGYMPYLKDHLDCVAHDKAVMAYVMERPDIQTVFMAGAYQNYLNLSTDAHPQLSGHGFLPMQLETELGNTIAKLTAAGKHVVLMDDVPMIPTSLINCDFNNNLYFPVRRQTCQFDAAIAREQHAPIKAMLERLKARYPQIDIMHTYDVPCTETTCTLDFDGRPIYRFDDYHHLSAAGSSLLFPKYMSRHPNELSTILAR</sequence>
<gene>
    <name evidence="4" type="ORF">LMG29542_02716</name>
</gene>
<dbReference type="PANTHER" id="PTHR23028:SF53">
    <property type="entry name" value="ACYL_TRANSF_3 DOMAIN-CONTAINING PROTEIN"/>
    <property type="match status" value="1"/>
</dbReference>
<evidence type="ECO:0000259" key="3">
    <source>
        <dbReference type="Pfam" id="PF19040"/>
    </source>
</evidence>
<name>A0A6J5DQK4_9BURK</name>
<feature type="domain" description="SGNH" evidence="3">
    <location>
        <begin position="414"/>
        <end position="656"/>
    </location>
</feature>
<feature type="transmembrane region" description="Helical" evidence="1">
    <location>
        <begin position="284"/>
        <end position="302"/>
    </location>
</feature>
<feature type="transmembrane region" description="Helical" evidence="1">
    <location>
        <begin position="82"/>
        <end position="102"/>
    </location>
</feature>
<feature type="transmembrane region" description="Helical" evidence="1">
    <location>
        <begin position="145"/>
        <end position="164"/>
    </location>
</feature>
<dbReference type="GO" id="GO:0016020">
    <property type="term" value="C:membrane"/>
    <property type="evidence" value="ECO:0007669"/>
    <property type="project" value="TreeGrafter"/>
</dbReference>
<dbReference type="GO" id="GO:0009103">
    <property type="term" value="P:lipopolysaccharide biosynthetic process"/>
    <property type="evidence" value="ECO:0007669"/>
    <property type="project" value="TreeGrafter"/>
</dbReference>
<keyword evidence="1" id="KW-1133">Transmembrane helix</keyword>
<reference evidence="4 5" key="1">
    <citation type="submission" date="2020-04" db="EMBL/GenBank/DDBJ databases">
        <authorList>
            <person name="De Canck E."/>
        </authorList>
    </citation>
    <scope>NUCLEOTIDE SEQUENCE [LARGE SCALE GENOMIC DNA]</scope>
    <source>
        <strain evidence="4 5">LMG 29542</strain>
    </source>
</reference>
<feature type="transmembrane region" description="Helical" evidence="1">
    <location>
        <begin position="198"/>
        <end position="217"/>
    </location>
</feature>
<evidence type="ECO:0000256" key="1">
    <source>
        <dbReference type="SAM" id="Phobius"/>
    </source>
</evidence>
<dbReference type="InterPro" id="IPR043968">
    <property type="entry name" value="SGNH"/>
</dbReference>
<accession>A0A6J5DQK4</accession>
<feature type="transmembrane region" description="Helical" evidence="1">
    <location>
        <begin position="254"/>
        <end position="272"/>
    </location>
</feature>
<dbReference type="InterPro" id="IPR050879">
    <property type="entry name" value="Acyltransferase_3"/>
</dbReference>
<proteinExistence type="predicted"/>
<feature type="transmembrane region" description="Helical" evidence="1">
    <location>
        <begin position="43"/>
        <end position="61"/>
    </location>
</feature>
<keyword evidence="1" id="KW-0812">Transmembrane</keyword>
<feature type="transmembrane region" description="Helical" evidence="1">
    <location>
        <begin position="229"/>
        <end position="248"/>
    </location>
</feature>
<evidence type="ECO:0000259" key="2">
    <source>
        <dbReference type="Pfam" id="PF01757"/>
    </source>
</evidence>
<organism evidence="4 5">
    <name type="scientific">Paraburkholderia humisilvae</name>
    <dbReference type="NCBI Taxonomy" id="627669"/>
    <lineage>
        <taxon>Bacteria</taxon>
        <taxon>Pseudomonadati</taxon>
        <taxon>Pseudomonadota</taxon>
        <taxon>Betaproteobacteria</taxon>
        <taxon>Burkholderiales</taxon>
        <taxon>Burkholderiaceae</taxon>
        <taxon>Paraburkholderia</taxon>
    </lineage>
</organism>
<keyword evidence="1" id="KW-0472">Membrane</keyword>
<dbReference type="EMBL" id="CADIKH010000011">
    <property type="protein sequence ID" value="CAB3755867.1"/>
    <property type="molecule type" value="Genomic_DNA"/>
</dbReference>
<dbReference type="GO" id="GO:0016747">
    <property type="term" value="F:acyltransferase activity, transferring groups other than amino-acyl groups"/>
    <property type="evidence" value="ECO:0007669"/>
    <property type="project" value="InterPro"/>
</dbReference>
<dbReference type="Pfam" id="PF01757">
    <property type="entry name" value="Acyl_transf_3"/>
    <property type="match status" value="1"/>
</dbReference>
<keyword evidence="5" id="KW-1185">Reference proteome</keyword>
<evidence type="ECO:0000313" key="5">
    <source>
        <dbReference type="Proteomes" id="UP000494363"/>
    </source>
</evidence>